<dbReference type="CDD" id="cd00616">
    <property type="entry name" value="AHBA_syn"/>
    <property type="match status" value="1"/>
</dbReference>
<dbReference type="Gene3D" id="3.40.640.10">
    <property type="entry name" value="Type I PLP-dependent aspartate aminotransferase-like (Major domain)"/>
    <property type="match status" value="1"/>
</dbReference>
<evidence type="ECO:0000313" key="6">
    <source>
        <dbReference type="EMBL" id="MCF2514321.1"/>
    </source>
</evidence>
<dbReference type="EMBL" id="JAKFGM010000001">
    <property type="protein sequence ID" value="MCF2514321.1"/>
    <property type="molecule type" value="Genomic_DNA"/>
</dbReference>
<comment type="similarity">
    <text evidence="2 5">Belongs to the DegT/DnrJ/EryC1 family.</text>
</comment>
<dbReference type="PANTHER" id="PTHR30244">
    <property type="entry name" value="TRANSAMINASE"/>
    <property type="match status" value="1"/>
</dbReference>
<evidence type="ECO:0000256" key="4">
    <source>
        <dbReference type="PIRSR" id="PIRSR000390-2"/>
    </source>
</evidence>
<dbReference type="Gene3D" id="3.90.1150.10">
    <property type="entry name" value="Aspartate Aminotransferase, domain 1"/>
    <property type="match status" value="1"/>
</dbReference>
<keyword evidence="6" id="KW-0808">Transferase</keyword>
<dbReference type="Proteomes" id="UP001139410">
    <property type="component" value="Unassembled WGS sequence"/>
</dbReference>
<dbReference type="InterPro" id="IPR015421">
    <property type="entry name" value="PyrdxlP-dep_Trfase_major"/>
</dbReference>
<feature type="modified residue" description="N6-(pyridoxal phosphate)lysine" evidence="4">
    <location>
        <position position="185"/>
    </location>
</feature>
<dbReference type="InterPro" id="IPR000653">
    <property type="entry name" value="DegT/StrS_aminotransferase"/>
</dbReference>
<evidence type="ECO:0000256" key="5">
    <source>
        <dbReference type="RuleBase" id="RU004508"/>
    </source>
</evidence>
<dbReference type="PANTHER" id="PTHR30244:SF36">
    <property type="entry name" value="3-OXO-GLUCOSE-6-PHOSPHATE:GLUTAMATE AMINOTRANSFERASE"/>
    <property type="match status" value="1"/>
</dbReference>
<dbReference type="Pfam" id="PF01041">
    <property type="entry name" value="DegT_DnrJ_EryC1"/>
    <property type="match status" value="1"/>
</dbReference>
<keyword evidence="1 4" id="KW-0663">Pyridoxal phosphate</keyword>
<keyword evidence="6" id="KW-0032">Aminotransferase</keyword>
<reference evidence="6" key="1">
    <citation type="submission" date="2022-01" db="EMBL/GenBank/DDBJ databases">
        <authorList>
            <person name="Jo J.-H."/>
            <person name="Im W.-T."/>
        </authorList>
    </citation>
    <scope>NUCLEOTIDE SEQUENCE</scope>
    <source>
        <strain evidence="6">G124</strain>
    </source>
</reference>
<dbReference type="InterPro" id="IPR015424">
    <property type="entry name" value="PyrdxlP-dep_Trfase"/>
</dbReference>
<dbReference type="GO" id="GO:0000271">
    <property type="term" value="P:polysaccharide biosynthetic process"/>
    <property type="evidence" value="ECO:0007669"/>
    <property type="project" value="TreeGrafter"/>
</dbReference>
<organism evidence="6 7">
    <name type="scientific">Sphingomonas cremea</name>
    <dbReference type="NCBI Taxonomy" id="2904799"/>
    <lineage>
        <taxon>Bacteria</taxon>
        <taxon>Pseudomonadati</taxon>
        <taxon>Pseudomonadota</taxon>
        <taxon>Alphaproteobacteria</taxon>
        <taxon>Sphingomonadales</taxon>
        <taxon>Sphingomonadaceae</taxon>
        <taxon>Sphingomonas</taxon>
    </lineage>
</organism>
<accession>A0A9X1QIY0</accession>
<evidence type="ECO:0000256" key="3">
    <source>
        <dbReference type="PIRSR" id="PIRSR000390-1"/>
    </source>
</evidence>
<dbReference type="GO" id="GO:0008483">
    <property type="term" value="F:transaminase activity"/>
    <property type="evidence" value="ECO:0007669"/>
    <property type="project" value="UniProtKB-KW"/>
</dbReference>
<dbReference type="SUPFAM" id="SSF53383">
    <property type="entry name" value="PLP-dependent transferases"/>
    <property type="match status" value="1"/>
</dbReference>
<dbReference type="AlphaFoldDB" id="A0A9X1QIY0"/>
<dbReference type="GO" id="GO:0030170">
    <property type="term" value="F:pyridoxal phosphate binding"/>
    <property type="evidence" value="ECO:0007669"/>
    <property type="project" value="TreeGrafter"/>
</dbReference>
<evidence type="ECO:0000313" key="7">
    <source>
        <dbReference type="Proteomes" id="UP001139410"/>
    </source>
</evidence>
<protein>
    <submittedName>
        <fullName evidence="6">DegT/DnrJ/EryC1/StrS family aminotransferase</fullName>
    </submittedName>
</protein>
<dbReference type="PIRSF" id="PIRSF000390">
    <property type="entry name" value="PLP_StrS"/>
    <property type="match status" value="1"/>
</dbReference>
<name>A0A9X1QIY0_9SPHN</name>
<evidence type="ECO:0000256" key="1">
    <source>
        <dbReference type="ARBA" id="ARBA00022898"/>
    </source>
</evidence>
<evidence type="ECO:0000256" key="2">
    <source>
        <dbReference type="ARBA" id="ARBA00037999"/>
    </source>
</evidence>
<gene>
    <name evidence="6" type="ORF">LVY65_04475</name>
</gene>
<feature type="active site" description="Proton acceptor" evidence="3">
    <location>
        <position position="185"/>
    </location>
</feature>
<dbReference type="RefSeq" id="WP_235066790.1">
    <property type="nucleotide sequence ID" value="NZ_JAKFGM010000001.1"/>
</dbReference>
<comment type="caution">
    <text evidence="6">The sequence shown here is derived from an EMBL/GenBank/DDBJ whole genome shotgun (WGS) entry which is preliminary data.</text>
</comment>
<proteinExistence type="inferred from homology"/>
<keyword evidence="7" id="KW-1185">Reference proteome</keyword>
<sequence length="367" mass="40019">MIPLLDVGATYEELREKIDRAVREVLESGWYIGGPPVERFEEQYARYCGASHCIGVGNGLEALALSLRALDIGPGDEVIVPSNTYIATWLAVSMVGAIPVPVEPDEATHCIDPAGISEAITELTRCIMPVHLYGHPCAMDEIISIARIHGLVVVEDAAQAHGAALGKRKIGSHGDAVAWSFYPTKNLGAFGDAGAVTTNRTDIAERLRLLRNYGSNAKNVHEVKGVNSRLDPIQAAILSAKLEYLDEWQQRRQRVANRYADLFAGSNRVIAPTTSTGVLPAWHLYVIRVDNRDFVSARLDQRGIASMPHYPTPPFLQQAYAEMKTEAGRWPLATRLADTVLSIPMGPHMKPGDIEQVAEAVLQAVEA</sequence>
<dbReference type="InterPro" id="IPR015422">
    <property type="entry name" value="PyrdxlP-dep_Trfase_small"/>
</dbReference>